<dbReference type="CDD" id="cd00093">
    <property type="entry name" value="HTH_XRE"/>
    <property type="match status" value="1"/>
</dbReference>
<dbReference type="PROSITE" id="PS50943">
    <property type="entry name" value="HTH_CROC1"/>
    <property type="match status" value="1"/>
</dbReference>
<evidence type="ECO:0000313" key="3">
    <source>
        <dbReference type="Proteomes" id="UP000292209"/>
    </source>
</evidence>
<evidence type="ECO:0000313" key="2">
    <source>
        <dbReference type="EMBL" id="RZS95426.1"/>
    </source>
</evidence>
<dbReference type="Gene3D" id="1.10.260.40">
    <property type="entry name" value="lambda repressor-like DNA-binding domains"/>
    <property type="match status" value="1"/>
</dbReference>
<proteinExistence type="predicted"/>
<sequence length="102" mass="12079">MPTFGETIKKFRKERQLPLRIVASYLDIDQAVLSKMEHNKRTATKEQVKKLAKYFETNEKELLILWISDRVVYEIKDEEFATDALKVAEEEIKYLTKKNGKK</sequence>
<protein>
    <submittedName>
        <fullName evidence="2">Helix-turn-helix protein</fullName>
    </submittedName>
</protein>
<feature type="domain" description="HTH cro/C1-type" evidence="1">
    <location>
        <begin position="8"/>
        <end position="62"/>
    </location>
</feature>
<dbReference type="GO" id="GO:0003677">
    <property type="term" value="F:DNA binding"/>
    <property type="evidence" value="ECO:0007669"/>
    <property type="project" value="InterPro"/>
</dbReference>
<reference evidence="2 3" key="1">
    <citation type="submission" date="2019-02" db="EMBL/GenBank/DDBJ databases">
        <title>Genomic Encyclopedia of Archaeal and Bacterial Type Strains, Phase II (KMG-II): from individual species to whole genera.</title>
        <authorList>
            <person name="Goeker M."/>
        </authorList>
    </citation>
    <scope>NUCLEOTIDE SEQUENCE [LARGE SCALE GENOMIC DNA]</scope>
    <source>
        <strain evidence="2 3">DSM 21411</strain>
    </source>
</reference>
<dbReference type="EMBL" id="SGXG01000001">
    <property type="protein sequence ID" value="RZS95426.1"/>
    <property type="molecule type" value="Genomic_DNA"/>
</dbReference>
<dbReference type="RefSeq" id="WP_130274518.1">
    <property type="nucleotide sequence ID" value="NZ_SGXG01000001.1"/>
</dbReference>
<comment type="caution">
    <text evidence="2">The sequence shown here is derived from an EMBL/GenBank/DDBJ whole genome shotgun (WGS) entry which is preliminary data.</text>
</comment>
<dbReference type="AlphaFoldDB" id="A0A4Q7P5U2"/>
<dbReference type="OrthoDB" id="4762426at2"/>
<dbReference type="InterPro" id="IPR001387">
    <property type="entry name" value="Cro/C1-type_HTH"/>
</dbReference>
<dbReference type="Pfam" id="PF12844">
    <property type="entry name" value="HTH_19"/>
    <property type="match status" value="1"/>
</dbReference>
<dbReference type="SUPFAM" id="SSF47413">
    <property type="entry name" value="lambda repressor-like DNA-binding domains"/>
    <property type="match status" value="1"/>
</dbReference>
<organism evidence="2 3">
    <name type="scientific">Cecembia calidifontis</name>
    <dbReference type="NCBI Taxonomy" id="1187080"/>
    <lineage>
        <taxon>Bacteria</taxon>
        <taxon>Pseudomonadati</taxon>
        <taxon>Bacteroidota</taxon>
        <taxon>Cytophagia</taxon>
        <taxon>Cytophagales</taxon>
        <taxon>Cyclobacteriaceae</taxon>
        <taxon>Cecembia</taxon>
    </lineage>
</organism>
<name>A0A4Q7P5U2_9BACT</name>
<keyword evidence="3" id="KW-1185">Reference proteome</keyword>
<gene>
    <name evidence="2" type="ORF">BC751_0956</name>
</gene>
<dbReference type="Proteomes" id="UP000292209">
    <property type="component" value="Unassembled WGS sequence"/>
</dbReference>
<accession>A0A4Q7P5U2</accession>
<dbReference type="SMART" id="SM00530">
    <property type="entry name" value="HTH_XRE"/>
    <property type="match status" value="1"/>
</dbReference>
<dbReference type="InterPro" id="IPR010982">
    <property type="entry name" value="Lambda_DNA-bd_dom_sf"/>
</dbReference>
<evidence type="ECO:0000259" key="1">
    <source>
        <dbReference type="PROSITE" id="PS50943"/>
    </source>
</evidence>